<proteinExistence type="inferred from homology"/>
<dbReference type="GO" id="GO:0003677">
    <property type="term" value="F:DNA binding"/>
    <property type="evidence" value="ECO:0007669"/>
    <property type="project" value="UniProtKB-KW"/>
</dbReference>
<evidence type="ECO:0000259" key="8">
    <source>
        <dbReference type="Pfam" id="PF08281"/>
    </source>
</evidence>
<dbReference type="Proteomes" id="UP000249341">
    <property type="component" value="Unassembled WGS sequence"/>
</dbReference>
<keyword evidence="3" id="KW-0731">Sigma factor</keyword>
<dbReference type="GO" id="GO:0006352">
    <property type="term" value="P:DNA-templated transcription initiation"/>
    <property type="evidence" value="ECO:0007669"/>
    <property type="project" value="InterPro"/>
</dbReference>
<dbReference type="NCBIfam" id="TIGR02937">
    <property type="entry name" value="sigma70-ECF"/>
    <property type="match status" value="1"/>
</dbReference>
<feature type="domain" description="RNA polymerase sigma factor 70 region 4 type 2" evidence="8">
    <location>
        <begin position="125"/>
        <end position="172"/>
    </location>
</feature>
<dbReference type="Pfam" id="PF04542">
    <property type="entry name" value="Sigma70_r2"/>
    <property type="match status" value="1"/>
</dbReference>
<dbReference type="Gene3D" id="1.10.10.10">
    <property type="entry name" value="Winged helix-like DNA-binding domain superfamily/Winged helix DNA-binding domain"/>
    <property type="match status" value="1"/>
</dbReference>
<dbReference type="PANTHER" id="PTHR43133:SF8">
    <property type="entry name" value="RNA POLYMERASE SIGMA FACTOR HI_1459-RELATED"/>
    <property type="match status" value="1"/>
</dbReference>
<dbReference type="InterPro" id="IPR036388">
    <property type="entry name" value="WH-like_DNA-bd_sf"/>
</dbReference>
<dbReference type="GO" id="GO:0016987">
    <property type="term" value="F:sigma factor activity"/>
    <property type="evidence" value="ECO:0007669"/>
    <property type="project" value="UniProtKB-KW"/>
</dbReference>
<evidence type="ECO:0000256" key="4">
    <source>
        <dbReference type="ARBA" id="ARBA00023125"/>
    </source>
</evidence>
<protein>
    <submittedName>
        <fullName evidence="9">RNA polymerase sigma factor (Sigma-70 family)</fullName>
    </submittedName>
</protein>
<evidence type="ECO:0000259" key="7">
    <source>
        <dbReference type="Pfam" id="PF04542"/>
    </source>
</evidence>
<feature type="domain" description="RNA polymerase sigma-70 region 2" evidence="7">
    <location>
        <begin position="20"/>
        <end position="87"/>
    </location>
</feature>
<name>A0A327YYE7_9ACTN</name>
<organism evidence="9 10">
    <name type="scientific">Actinoplanes lutulentus</name>
    <dbReference type="NCBI Taxonomy" id="1287878"/>
    <lineage>
        <taxon>Bacteria</taxon>
        <taxon>Bacillati</taxon>
        <taxon>Actinomycetota</taxon>
        <taxon>Actinomycetes</taxon>
        <taxon>Micromonosporales</taxon>
        <taxon>Micromonosporaceae</taxon>
        <taxon>Actinoplanes</taxon>
    </lineage>
</organism>
<dbReference type="SUPFAM" id="SSF88946">
    <property type="entry name" value="Sigma2 domain of RNA polymerase sigma factors"/>
    <property type="match status" value="1"/>
</dbReference>
<evidence type="ECO:0000256" key="1">
    <source>
        <dbReference type="ARBA" id="ARBA00010641"/>
    </source>
</evidence>
<keyword evidence="4" id="KW-0238">DNA-binding</keyword>
<dbReference type="InterPro" id="IPR013249">
    <property type="entry name" value="RNA_pol_sigma70_r4_t2"/>
</dbReference>
<comment type="similarity">
    <text evidence="1">Belongs to the sigma-70 factor family. ECF subfamily.</text>
</comment>
<dbReference type="InterPro" id="IPR013324">
    <property type="entry name" value="RNA_pol_sigma_r3/r4-like"/>
</dbReference>
<dbReference type="Gene3D" id="1.10.1740.10">
    <property type="match status" value="1"/>
</dbReference>
<dbReference type="OrthoDB" id="3608473at2"/>
<dbReference type="EMBL" id="QLMJ01000030">
    <property type="protein sequence ID" value="RAK25827.1"/>
    <property type="molecule type" value="Genomic_DNA"/>
</dbReference>
<keyword evidence="2" id="KW-0805">Transcription regulation</keyword>
<dbReference type="Pfam" id="PF08281">
    <property type="entry name" value="Sigma70_r4_2"/>
    <property type="match status" value="1"/>
</dbReference>
<dbReference type="InterPro" id="IPR039425">
    <property type="entry name" value="RNA_pol_sigma-70-like"/>
</dbReference>
<keyword evidence="10" id="KW-1185">Reference proteome</keyword>
<dbReference type="AlphaFoldDB" id="A0A327YYE7"/>
<reference evidence="9 10" key="1">
    <citation type="submission" date="2018-06" db="EMBL/GenBank/DDBJ databases">
        <title>Genomic Encyclopedia of Type Strains, Phase III (KMG-III): the genomes of soil and plant-associated and newly described type strains.</title>
        <authorList>
            <person name="Whitman W."/>
        </authorList>
    </citation>
    <scope>NUCLEOTIDE SEQUENCE [LARGE SCALE GENOMIC DNA]</scope>
    <source>
        <strain evidence="9 10">CGMCC 4.7090</strain>
    </source>
</reference>
<feature type="region of interest" description="Disordered" evidence="6">
    <location>
        <begin position="96"/>
        <end position="115"/>
    </location>
</feature>
<sequence length="186" mass="21324">MKTEARTEAPSSLDPGLEGLYREVGELLYRRARARGLNHDDAWDVVQEVMVDLHRTWPKVGAMNPEERKRYASGMLRNAVSDAFKEKVRDNRLDVRLRVEPQPPSEEESEGESDDRYLTGIKAVELLGGLPPGQYQIMCLRQEGLKPRHIAKQLDMPGSTVRSQLQHARRRLTNELQAWKDSRHEG</sequence>
<dbReference type="RefSeq" id="WP_111654954.1">
    <property type="nucleotide sequence ID" value="NZ_JACHWI010000001.1"/>
</dbReference>
<evidence type="ECO:0000313" key="10">
    <source>
        <dbReference type="Proteomes" id="UP000249341"/>
    </source>
</evidence>
<keyword evidence="5" id="KW-0804">Transcription</keyword>
<evidence type="ECO:0000256" key="3">
    <source>
        <dbReference type="ARBA" id="ARBA00023082"/>
    </source>
</evidence>
<dbReference type="PANTHER" id="PTHR43133">
    <property type="entry name" value="RNA POLYMERASE ECF-TYPE SIGMA FACTO"/>
    <property type="match status" value="1"/>
</dbReference>
<dbReference type="InterPro" id="IPR013325">
    <property type="entry name" value="RNA_pol_sigma_r2"/>
</dbReference>
<evidence type="ECO:0000313" key="9">
    <source>
        <dbReference type="EMBL" id="RAK25827.1"/>
    </source>
</evidence>
<dbReference type="InterPro" id="IPR014284">
    <property type="entry name" value="RNA_pol_sigma-70_dom"/>
</dbReference>
<gene>
    <name evidence="9" type="ORF">B0I29_13036</name>
</gene>
<dbReference type="InterPro" id="IPR007627">
    <property type="entry name" value="RNA_pol_sigma70_r2"/>
</dbReference>
<evidence type="ECO:0000256" key="5">
    <source>
        <dbReference type="ARBA" id="ARBA00023163"/>
    </source>
</evidence>
<evidence type="ECO:0000256" key="6">
    <source>
        <dbReference type="SAM" id="MobiDB-lite"/>
    </source>
</evidence>
<dbReference type="SUPFAM" id="SSF88659">
    <property type="entry name" value="Sigma3 and sigma4 domains of RNA polymerase sigma factors"/>
    <property type="match status" value="1"/>
</dbReference>
<evidence type="ECO:0000256" key="2">
    <source>
        <dbReference type="ARBA" id="ARBA00023015"/>
    </source>
</evidence>
<accession>A0A327YYE7</accession>
<comment type="caution">
    <text evidence="9">The sequence shown here is derived from an EMBL/GenBank/DDBJ whole genome shotgun (WGS) entry which is preliminary data.</text>
</comment>